<keyword evidence="6" id="KW-0378">Hydrolase</keyword>
<dbReference type="InterPro" id="IPR001872">
    <property type="entry name" value="Peptidase_A8"/>
</dbReference>
<dbReference type="Pfam" id="PF01252">
    <property type="entry name" value="Peptidase_A8"/>
    <property type="match status" value="1"/>
</dbReference>
<keyword evidence="8 9" id="KW-0472">Membrane</keyword>
<comment type="caution">
    <text evidence="10">The sequence shown here is derived from an EMBL/GenBank/DDBJ whole genome shotgun (WGS) entry which is preliminary data.</text>
</comment>
<evidence type="ECO:0000256" key="5">
    <source>
        <dbReference type="ARBA" id="ARBA00022750"/>
    </source>
</evidence>
<dbReference type="PANTHER" id="PTHR33695:SF1">
    <property type="entry name" value="LIPOPROTEIN SIGNAL PEPTIDASE"/>
    <property type="match status" value="1"/>
</dbReference>
<dbReference type="PANTHER" id="PTHR33695">
    <property type="entry name" value="LIPOPROTEIN SIGNAL PEPTIDASE"/>
    <property type="match status" value="1"/>
</dbReference>
<evidence type="ECO:0000256" key="1">
    <source>
        <dbReference type="ARBA" id="ARBA00006139"/>
    </source>
</evidence>
<evidence type="ECO:0000313" key="11">
    <source>
        <dbReference type="Proteomes" id="UP000262969"/>
    </source>
</evidence>
<feature type="transmembrane region" description="Helical" evidence="9">
    <location>
        <begin position="129"/>
        <end position="151"/>
    </location>
</feature>
<dbReference type="GO" id="GO:0006508">
    <property type="term" value="P:proteolysis"/>
    <property type="evidence" value="ECO:0007669"/>
    <property type="project" value="UniProtKB-KW"/>
</dbReference>
<comment type="similarity">
    <text evidence="1">Belongs to the peptidase A8 family.</text>
</comment>
<keyword evidence="3" id="KW-0645">Protease</keyword>
<dbReference type="GO" id="GO:0004190">
    <property type="term" value="F:aspartic-type endopeptidase activity"/>
    <property type="evidence" value="ECO:0007669"/>
    <property type="project" value="UniProtKB-KW"/>
</dbReference>
<feature type="transmembrane region" description="Helical" evidence="9">
    <location>
        <begin position="94"/>
        <end position="117"/>
    </location>
</feature>
<accession>A0A3D2X4B4</accession>
<keyword evidence="7 9" id="KW-1133">Transmembrane helix</keyword>
<keyword evidence="2" id="KW-1003">Cell membrane</keyword>
<feature type="transmembrane region" description="Helical" evidence="9">
    <location>
        <begin position="63"/>
        <end position="82"/>
    </location>
</feature>
<evidence type="ECO:0000256" key="3">
    <source>
        <dbReference type="ARBA" id="ARBA00022670"/>
    </source>
</evidence>
<dbReference type="EMBL" id="DPVV01000206">
    <property type="protein sequence ID" value="HCL01981.1"/>
    <property type="molecule type" value="Genomic_DNA"/>
</dbReference>
<evidence type="ECO:0000256" key="8">
    <source>
        <dbReference type="ARBA" id="ARBA00023136"/>
    </source>
</evidence>
<evidence type="ECO:0000256" key="6">
    <source>
        <dbReference type="ARBA" id="ARBA00022801"/>
    </source>
</evidence>
<name>A0A3D2X4B4_9FIRM</name>
<dbReference type="GO" id="GO:0016020">
    <property type="term" value="C:membrane"/>
    <property type="evidence" value="ECO:0007669"/>
    <property type="project" value="InterPro"/>
</dbReference>
<evidence type="ECO:0000313" key="10">
    <source>
        <dbReference type="EMBL" id="HCL01981.1"/>
    </source>
</evidence>
<evidence type="ECO:0000256" key="9">
    <source>
        <dbReference type="SAM" id="Phobius"/>
    </source>
</evidence>
<keyword evidence="4 9" id="KW-0812">Transmembrane</keyword>
<proteinExistence type="inferred from homology"/>
<evidence type="ECO:0000256" key="7">
    <source>
        <dbReference type="ARBA" id="ARBA00022989"/>
    </source>
</evidence>
<protein>
    <submittedName>
        <fullName evidence="10">Uncharacterized protein</fullName>
    </submittedName>
</protein>
<organism evidence="10 11">
    <name type="scientific">Lachnoclostridium phytofermentans</name>
    <dbReference type="NCBI Taxonomy" id="66219"/>
    <lineage>
        <taxon>Bacteria</taxon>
        <taxon>Bacillati</taxon>
        <taxon>Bacillota</taxon>
        <taxon>Clostridia</taxon>
        <taxon>Lachnospirales</taxon>
        <taxon>Lachnospiraceae</taxon>
    </lineage>
</organism>
<sequence length="179" mass="21317">MKPIAKKSITIASLVVLDQVIKAIIRHNYFDKNFWILDEIFAFRPKVNTNQSYLGNYVNIFSYPWFAILINVFVIVIVYYIYQYYCFCAKQEKILPKAIYVLLLSGAFCSLIDKIFFGGSLDYILLFDWFIFDLKDCYISGAEVLFAFVAIKNYRVIQKVRIRDITHFCYRRWRKNDIN</sequence>
<dbReference type="Proteomes" id="UP000262969">
    <property type="component" value="Unassembled WGS sequence"/>
</dbReference>
<dbReference type="AlphaFoldDB" id="A0A3D2X4B4"/>
<gene>
    <name evidence="10" type="ORF">DHW61_06110</name>
</gene>
<evidence type="ECO:0000256" key="4">
    <source>
        <dbReference type="ARBA" id="ARBA00022692"/>
    </source>
</evidence>
<evidence type="ECO:0000256" key="2">
    <source>
        <dbReference type="ARBA" id="ARBA00022475"/>
    </source>
</evidence>
<reference evidence="10 11" key="1">
    <citation type="journal article" date="2018" name="Nat. Biotechnol.">
        <title>A standardized bacterial taxonomy based on genome phylogeny substantially revises the tree of life.</title>
        <authorList>
            <person name="Parks D.H."/>
            <person name="Chuvochina M."/>
            <person name="Waite D.W."/>
            <person name="Rinke C."/>
            <person name="Skarshewski A."/>
            <person name="Chaumeil P.A."/>
            <person name="Hugenholtz P."/>
        </authorList>
    </citation>
    <scope>NUCLEOTIDE SEQUENCE [LARGE SCALE GENOMIC DNA]</scope>
    <source>
        <strain evidence="10">UBA11728</strain>
    </source>
</reference>
<keyword evidence="5" id="KW-0064">Aspartyl protease</keyword>